<evidence type="ECO:0000256" key="4">
    <source>
        <dbReference type="ARBA" id="ARBA00022840"/>
    </source>
</evidence>
<keyword evidence="4 6" id="KW-0067">ATP-binding</keyword>
<keyword evidence="3" id="KW-0547">Nucleotide-binding</keyword>
<dbReference type="InterPro" id="IPR003593">
    <property type="entry name" value="AAA+_ATPase"/>
</dbReference>
<evidence type="ECO:0000313" key="7">
    <source>
        <dbReference type="Proteomes" id="UP001524478"/>
    </source>
</evidence>
<evidence type="ECO:0000313" key="6">
    <source>
        <dbReference type="EMBL" id="MCQ4924063.1"/>
    </source>
</evidence>
<dbReference type="InterPro" id="IPR027417">
    <property type="entry name" value="P-loop_NTPase"/>
</dbReference>
<gene>
    <name evidence="6" type="ORF">NE686_13255</name>
</gene>
<dbReference type="InterPro" id="IPR003439">
    <property type="entry name" value="ABC_transporter-like_ATP-bd"/>
</dbReference>
<proteinExistence type="inferred from homology"/>
<dbReference type="SMART" id="SM00382">
    <property type="entry name" value="AAA"/>
    <property type="match status" value="1"/>
</dbReference>
<keyword evidence="7" id="KW-1185">Reference proteome</keyword>
<comment type="similarity">
    <text evidence="1">Belongs to the ABC transporter superfamily.</text>
</comment>
<dbReference type="Proteomes" id="UP001524478">
    <property type="component" value="Unassembled WGS sequence"/>
</dbReference>
<dbReference type="Pfam" id="PF00005">
    <property type="entry name" value="ABC_tran"/>
    <property type="match status" value="1"/>
</dbReference>
<protein>
    <submittedName>
        <fullName evidence="6">ABC transporter ATP-binding protein</fullName>
    </submittedName>
</protein>
<organism evidence="6 7">
    <name type="scientific">Tissierella carlieri</name>
    <dbReference type="NCBI Taxonomy" id="689904"/>
    <lineage>
        <taxon>Bacteria</taxon>
        <taxon>Bacillati</taxon>
        <taxon>Bacillota</taxon>
        <taxon>Tissierellia</taxon>
        <taxon>Tissierellales</taxon>
        <taxon>Tissierellaceae</taxon>
        <taxon>Tissierella</taxon>
    </lineage>
</organism>
<evidence type="ECO:0000256" key="3">
    <source>
        <dbReference type="ARBA" id="ARBA00022741"/>
    </source>
</evidence>
<evidence type="ECO:0000256" key="1">
    <source>
        <dbReference type="ARBA" id="ARBA00005417"/>
    </source>
</evidence>
<evidence type="ECO:0000259" key="5">
    <source>
        <dbReference type="PROSITE" id="PS50893"/>
    </source>
</evidence>
<name>A0ABT1SC59_9FIRM</name>
<accession>A0ABT1SC59</accession>
<dbReference type="GO" id="GO:0005524">
    <property type="term" value="F:ATP binding"/>
    <property type="evidence" value="ECO:0007669"/>
    <property type="project" value="UniProtKB-KW"/>
</dbReference>
<dbReference type="CDD" id="cd03264">
    <property type="entry name" value="ABC_drug_resistance_like"/>
    <property type="match status" value="1"/>
</dbReference>
<dbReference type="Gene3D" id="3.40.50.300">
    <property type="entry name" value="P-loop containing nucleotide triphosphate hydrolases"/>
    <property type="match status" value="1"/>
</dbReference>
<dbReference type="RefSeq" id="WP_256311887.1">
    <property type="nucleotide sequence ID" value="NZ_JANGAC010000010.1"/>
</dbReference>
<dbReference type="PANTHER" id="PTHR43335">
    <property type="entry name" value="ABC TRANSPORTER, ATP-BINDING PROTEIN"/>
    <property type="match status" value="1"/>
</dbReference>
<dbReference type="PANTHER" id="PTHR43335:SF2">
    <property type="entry name" value="ABC TRANSPORTER, ATP-BINDING PROTEIN"/>
    <property type="match status" value="1"/>
</dbReference>
<dbReference type="EMBL" id="JANGAC010000010">
    <property type="protein sequence ID" value="MCQ4924063.1"/>
    <property type="molecule type" value="Genomic_DNA"/>
</dbReference>
<reference evidence="6 7" key="1">
    <citation type="submission" date="2022-06" db="EMBL/GenBank/DDBJ databases">
        <title>Isolation of gut microbiota from human fecal samples.</title>
        <authorList>
            <person name="Pamer E.G."/>
            <person name="Barat B."/>
            <person name="Waligurski E."/>
            <person name="Medina S."/>
            <person name="Paddock L."/>
            <person name="Mostad J."/>
        </authorList>
    </citation>
    <scope>NUCLEOTIDE SEQUENCE [LARGE SCALE GENOMIC DNA]</scope>
    <source>
        <strain evidence="6 7">DFI.7.95</strain>
    </source>
</reference>
<keyword evidence="2" id="KW-0813">Transport</keyword>
<dbReference type="SUPFAM" id="SSF52540">
    <property type="entry name" value="P-loop containing nucleoside triphosphate hydrolases"/>
    <property type="match status" value="1"/>
</dbReference>
<comment type="caution">
    <text evidence="6">The sequence shown here is derived from an EMBL/GenBank/DDBJ whole genome shotgun (WGS) entry which is preliminary data.</text>
</comment>
<sequence>MKIQIKELEKYYGAYKILDRINLTFDEGIHGLLGPNGAGKTTFIRILSTLLPKTSGEIYYDNIKVDNKEEIRKIIGYLPQEFSFYPNFTVYEVLDYFASLSNIKLNKREILDRLEIVHLQDIYKAKTKTLSGGMKRRLGIAVAMIGEPEVLIVDEPTAGLDPEERIRVRNMLSDFGKTKTVLLSTHIVEDIQLSCKSLSILDKGKLIYSGTVKDVIKEADGYVWNLNVNFGESEQYMDKYNVISSIVDEDKISLRILSKERPSVNANNISPTLEDAYMKLIKGV</sequence>
<evidence type="ECO:0000256" key="2">
    <source>
        <dbReference type="ARBA" id="ARBA00022448"/>
    </source>
</evidence>
<feature type="domain" description="ABC transporter" evidence="5">
    <location>
        <begin position="3"/>
        <end position="228"/>
    </location>
</feature>
<dbReference type="PROSITE" id="PS00211">
    <property type="entry name" value="ABC_TRANSPORTER_1"/>
    <property type="match status" value="1"/>
</dbReference>
<dbReference type="PROSITE" id="PS50893">
    <property type="entry name" value="ABC_TRANSPORTER_2"/>
    <property type="match status" value="1"/>
</dbReference>
<dbReference type="InterPro" id="IPR017871">
    <property type="entry name" value="ABC_transporter-like_CS"/>
</dbReference>